<dbReference type="EMBL" id="CAMGYJ010000011">
    <property type="protein sequence ID" value="CAI0558828.1"/>
    <property type="molecule type" value="Genomic_DNA"/>
</dbReference>
<feature type="compositionally biased region" description="Basic and acidic residues" evidence="1">
    <location>
        <begin position="132"/>
        <end position="145"/>
    </location>
</feature>
<feature type="region of interest" description="Disordered" evidence="1">
    <location>
        <begin position="1"/>
        <end position="38"/>
    </location>
</feature>
<gene>
    <name evidence="2" type="ORF">LITE_LOCUS48942</name>
</gene>
<feature type="compositionally biased region" description="Polar residues" evidence="1">
    <location>
        <begin position="298"/>
        <end position="308"/>
    </location>
</feature>
<keyword evidence="3" id="KW-1185">Reference proteome</keyword>
<name>A0AAV0RRL7_9ROSI</name>
<dbReference type="PANTHER" id="PTHR31008">
    <property type="entry name" value="COP1-INTERACTING PROTEIN-RELATED"/>
    <property type="match status" value="1"/>
</dbReference>
<reference evidence="2" key="1">
    <citation type="submission" date="2022-08" db="EMBL/GenBank/DDBJ databases">
        <authorList>
            <person name="Gutierrez-Valencia J."/>
        </authorList>
    </citation>
    <scope>NUCLEOTIDE SEQUENCE</scope>
</reference>
<feature type="region of interest" description="Disordered" evidence="1">
    <location>
        <begin position="132"/>
        <end position="187"/>
    </location>
</feature>
<feature type="compositionally biased region" description="Basic and acidic residues" evidence="1">
    <location>
        <begin position="155"/>
        <end position="164"/>
    </location>
</feature>
<accession>A0AAV0RRL7</accession>
<evidence type="ECO:0000313" key="3">
    <source>
        <dbReference type="Proteomes" id="UP001154282"/>
    </source>
</evidence>
<feature type="region of interest" description="Disordered" evidence="1">
    <location>
        <begin position="482"/>
        <end position="536"/>
    </location>
</feature>
<evidence type="ECO:0008006" key="4">
    <source>
        <dbReference type="Google" id="ProtNLM"/>
    </source>
</evidence>
<dbReference type="Proteomes" id="UP001154282">
    <property type="component" value="Unassembled WGS sequence"/>
</dbReference>
<organism evidence="2 3">
    <name type="scientific">Linum tenue</name>
    <dbReference type="NCBI Taxonomy" id="586396"/>
    <lineage>
        <taxon>Eukaryota</taxon>
        <taxon>Viridiplantae</taxon>
        <taxon>Streptophyta</taxon>
        <taxon>Embryophyta</taxon>
        <taxon>Tracheophyta</taxon>
        <taxon>Spermatophyta</taxon>
        <taxon>Magnoliopsida</taxon>
        <taxon>eudicotyledons</taxon>
        <taxon>Gunneridae</taxon>
        <taxon>Pentapetalae</taxon>
        <taxon>rosids</taxon>
        <taxon>fabids</taxon>
        <taxon>Malpighiales</taxon>
        <taxon>Linaceae</taxon>
        <taxon>Linum</taxon>
    </lineage>
</organism>
<feature type="compositionally biased region" description="Low complexity" evidence="1">
    <location>
        <begin position="523"/>
        <end position="536"/>
    </location>
</feature>
<dbReference type="PANTHER" id="PTHR31008:SF2">
    <property type="entry name" value="COP1-INTERACTING PROTEIN-LIKE PROTEIN"/>
    <property type="match status" value="1"/>
</dbReference>
<sequence>MDAELDGRRVGYRRTANDDFIVDGQRNHSGYNTEDPLAVDRYENRKKSSQQDMDDGDSYIVPLRSPLQYQGESTKGSNAAIDMDSEFISARPEVSGAIVKYEPDDLTLVHERETERGMLGYDPALDYDMEVLADHGGKKGKKAENDVNPGSRSKRTPDSSDKKRTVGPIRKGKPSKSSPLEEAKARAEKLRSFKADLQKMKKEREEEEMKRLALLKLERQKRIAAKGGSLPAQSTPLQTRKSLPTKLSPISHKSSKFSDSEPGPSSPLQRSSIKHLSSSDSVKASKSSKLSTTGSQSAGNRASRSVSSLPELKKEDNTVTTDTKASMAARIRRLSEPKVNSSHLVAPAKPRKTELAPSSSVKPKSGEPMASKQKLANGPETKKISAIVNHDKGKAASLPELKTRTPKASDVVVQGKAVATETTQDGNGSKSVMTSDGSVVAQGVKQSSNPTSHTSEEDIVRVQISNSEVKTDTVMAHNASVVAKESSRVSNSSVDEKPYQAPFARNSSLEDPCTRNSEYGKAPPTVLLQPPTTTTGTETLRARVSDPMNLKLEKIPEVVDKSEVKESPKGFRRLLKFARKSHAATSDRNSEVDNMSIKSFEADDGVANAAATTSHNTLKNLISQDETPTAATTLQKCKLLSPHYLLAVEHTLCVPYILTENDCSFSPFLLTVTIPEQD</sequence>
<feature type="compositionally biased region" description="Polar residues" evidence="1">
    <location>
        <begin position="231"/>
        <end position="242"/>
    </location>
</feature>
<feature type="compositionally biased region" description="Polar residues" evidence="1">
    <location>
        <begin position="420"/>
        <end position="437"/>
    </location>
</feature>
<feature type="compositionally biased region" description="Polar residues" evidence="1">
    <location>
        <begin position="505"/>
        <end position="517"/>
    </location>
</feature>
<feature type="compositionally biased region" description="Polar residues" evidence="1">
    <location>
        <begin position="444"/>
        <end position="453"/>
    </location>
</feature>
<dbReference type="AlphaFoldDB" id="A0AAV0RRL7"/>
<feature type="compositionally biased region" description="Polar residues" evidence="1">
    <location>
        <begin position="266"/>
        <end position="276"/>
    </location>
</feature>
<comment type="caution">
    <text evidence="2">The sequence shown here is derived from an EMBL/GenBank/DDBJ whole genome shotgun (WGS) entry which is preliminary data.</text>
</comment>
<protein>
    <recommendedName>
        <fullName evidence="4">COP1-interacting protein 7</fullName>
    </recommendedName>
</protein>
<evidence type="ECO:0000313" key="2">
    <source>
        <dbReference type="EMBL" id="CAI0558828.1"/>
    </source>
</evidence>
<evidence type="ECO:0000256" key="1">
    <source>
        <dbReference type="SAM" id="MobiDB-lite"/>
    </source>
</evidence>
<feature type="compositionally biased region" description="Low complexity" evidence="1">
    <location>
        <begin position="278"/>
        <end position="297"/>
    </location>
</feature>
<feature type="region of interest" description="Disordered" evidence="1">
    <location>
        <begin position="224"/>
        <end position="460"/>
    </location>
</feature>
<proteinExistence type="predicted"/>